<evidence type="ECO:0000313" key="2">
    <source>
        <dbReference type="Proteomes" id="UP000190626"/>
    </source>
</evidence>
<reference evidence="2" key="1">
    <citation type="submission" date="2016-07" db="EMBL/GenBank/DDBJ databases">
        <authorList>
            <person name="Florea S."/>
            <person name="Webb J.S."/>
            <person name="Jaromczyk J."/>
            <person name="Schardl C.L."/>
        </authorList>
    </citation>
    <scope>NUCLEOTIDE SEQUENCE [LARGE SCALE GENOMIC DNA]</scope>
    <source>
        <strain evidence="2">CY1</strain>
    </source>
</reference>
<dbReference type="Proteomes" id="UP000190626">
    <property type="component" value="Unassembled WGS sequence"/>
</dbReference>
<name>A0A1V4HSM0_9BACL</name>
<accession>A0A1V4HSM0</accession>
<protein>
    <submittedName>
        <fullName evidence="1">Uncharacterized protein</fullName>
    </submittedName>
</protein>
<dbReference type="AlphaFoldDB" id="A0A1V4HSM0"/>
<dbReference type="STRING" id="1469647.BC351_01145"/>
<sequence>MDIHSGLEVAALMKPFDKAICIMGTYRNCEIEMNQWGDVCWATNGVVIGLDRYFQTGKWKLI</sequence>
<comment type="caution">
    <text evidence="1">The sequence shown here is derived from an EMBL/GenBank/DDBJ whole genome shotgun (WGS) entry which is preliminary data.</text>
</comment>
<dbReference type="EMBL" id="MBTG01000001">
    <property type="protein sequence ID" value="OPH61877.1"/>
    <property type="molecule type" value="Genomic_DNA"/>
</dbReference>
<evidence type="ECO:0000313" key="1">
    <source>
        <dbReference type="EMBL" id="OPH61877.1"/>
    </source>
</evidence>
<proteinExistence type="predicted"/>
<dbReference type="OrthoDB" id="9989377at2"/>
<organism evidence="1 2">
    <name type="scientific">Paenibacillus ferrarius</name>
    <dbReference type="NCBI Taxonomy" id="1469647"/>
    <lineage>
        <taxon>Bacteria</taxon>
        <taxon>Bacillati</taxon>
        <taxon>Bacillota</taxon>
        <taxon>Bacilli</taxon>
        <taxon>Bacillales</taxon>
        <taxon>Paenibacillaceae</taxon>
        <taxon>Paenibacillus</taxon>
    </lineage>
</organism>
<gene>
    <name evidence="1" type="ORF">BC351_01145</name>
</gene>
<dbReference type="RefSeq" id="WP_079408878.1">
    <property type="nucleotide sequence ID" value="NZ_MBTG01000001.1"/>
</dbReference>
<keyword evidence="2" id="KW-1185">Reference proteome</keyword>